<dbReference type="GO" id="GO:0051287">
    <property type="term" value="F:NAD binding"/>
    <property type="evidence" value="ECO:0007669"/>
    <property type="project" value="InterPro"/>
</dbReference>
<keyword evidence="8" id="KW-1185">Reference proteome</keyword>
<gene>
    <name evidence="7" type="ORF">DBV39_09265</name>
</gene>
<feature type="domain" description="D-isomer specific 2-hydroxyacid dehydrogenase NAD-binding" evidence="6">
    <location>
        <begin position="107"/>
        <end position="284"/>
    </location>
</feature>
<name>A0A2R4XJ59_9BURK</name>
<reference evidence="7 8" key="1">
    <citation type="submission" date="2018-04" db="EMBL/GenBank/DDBJ databases">
        <title>Bordetella sp. HZ20 isolated from seawater.</title>
        <authorList>
            <person name="Sun C."/>
        </authorList>
    </citation>
    <scope>NUCLEOTIDE SEQUENCE [LARGE SCALE GENOMIC DNA]</scope>
    <source>
        <strain evidence="7 8">HZ20</strain>
    </source>
</reference>
<dbReference type="InterPro" id="IPR050418">
    <property type="entry name" value="D-iso_2-hydroxyacid_DH_PdxB"/>
</dbReference>
<dbReference type="GO" id="GO:0016616">
    <property type="term" value="F:oxidoreductase activity, acting on the CH-OH group of donors, NAD or NADP as acceptor"/>
    <property type="evidence" value="ECO:0007669"/>
    <property type="project" value="InterPro"/>
</dbReference>
<dbReference type="PANTHER" id="PTHR43761:SF1">
    <property type="entry name" value="D-ISOMER SPECIFIC 2-HYDROXYACID DEHYDROGENASE CATALYTIC DOMAIN-CONTAINING PROTEIN-RELATED"/>
    <property type="match status" value="1"/>
</dbReference>
<sequence>MKVVFLDSDTLPHPVEHPAWVTEWVNCPATEQTTQAVVAALENADVCITNKIRITPAILQSCRKLQLICVAATGYDCIDLQACRERGITVVNVPGYASHSVAECVIGNLFALRRNLIRYAQIGRNGWHTSKHFCVHDKPILDLKDCTLGIFGNGAIGGQVARMASALGMNVLFAEHRGRASLRDGYHRFEEVIARSDAISLHCPLTPATTGMIGQAEVSRMKPGCLVINTSRGALINENALIDGLESGHLGGAALDVLSVEPPNGSEPIFKCEHPNLLITPHIAWASRDGLAGLARGLTRNLEAFKSGLPLNVVS</sequence>
<dbReference type="PANTHER" id="PTHR43761">
    <property type="entry name" value="D-ISOMER SPECIFIC 2-HYDROXYACID DEHYDROGENASE FAMILY PROTEIN (AFU_ORTHOLOGUE AFUA_1G13630)"/>
    <property type="match status" value="1"/>
</dbReference>
<dbReference type="PROSITE" id="PS00670">
    <property type="entry name" value="D_2_HYDROXYACID_DH_2"/>
    <property type="match status" value="1"/>
</dbReference>
<keyword evidence="2 4" id="KW-0560">Oxidoreductase</keyword>
<evidence type="ECO:0000313" key="8">
    <source>
        <dbReference type="Proteomes" id="UP000244571"/>
    </source>
</evidence>
<comment type="similarity">
    <text evidence="1 4">Belongs to the D-isomer specific 2-hydroxyacid dehydrogenase family.</text>
</comment>
<evidence type="ECO:0000256" key="4">
    <source>
        <dbReference type="RuleBase" id="RU003719"/>
    </source>
</evidence>
<dbReference type="CDD" id="cd12162">
    <property type="entry name" value="2-Hacid_dh_4"/>
    <property type="match status" value="1"/>
</dbReference>
<protein>
    <submittedName>
        <fullName evidence="7">Hydroxyacid dehydrogenase</fullName>
    </submittedName>
</protein>
<evidence type="ECO:0000313" key="7">
    <source>
        <dbReference type="EMBL" id="AWB33867.1"/>
    </source>
</evidence>
<dbReference type="SUPFAM" id="SSF52283">
    <property type="entry name" value="Formate/glycerate dehydrogenase catalytic domain-like"/>
    <property type="match status" value="1"/>
</dbReference>
<dbReference type="PROSITE" id="PS00671">
    <property type="entry name" value="D_2_HYDROXYACID_DH_3"/>
    <property type="match status" value="1"/>
</dbReference>
<organism evidence="7 8">
    <name type="scientific">Orrella marina</name>
    <dbReference type="NCBI Taxonomy" id="2163011"/>
    <lineage>
        <taxon>Bacteria</taxon>
        <taxon>Pseudomonadati</taxon>
        <taxon>Pseudomonadota</taxon>
        <taxon>Betaproteobacteria</taxon>
        <taxon>Burkholderiales</taxon>
        <taxon>Alcaligenaceae</taxon>
        <taxon>Orrella</taxon>
    </lineage>
</organism>
<dbReference type="InterPro" id="IPR006139">
    <property type="entry name" value="D-isomer_2_OHA_DH_cat_dom"/>
</dbReference>
<dbReference type="Pfam" id="PF02826">
    <property type="entry name" value="2-Hacid_dh_C"/>
    <property type="match status" value="1"/>
</dbReference>
<evidence type="ECO:0000256" key="1">
    <source>
        <dbReference type="ARBA" id="ARBA00005854"/>
    </source>
</evidence>
<evidence type="ECO:0000256" key="2">
    <source>
        <dbReference type="ARBA" id="ARBA00023002"/>
    </source>
</evidence>
<dbReference type="OrthoDB" id="9805416at2"/>
<accession>A0A2R4XJ59</accession>
<dbReference type="Pfam" id="PF00389">
    <property type="entry name" value="2-Hacid_dh"/>
    <property type="match status" value="1"/>
</dbReference>
<dbReference type="InterPro" id="IPR006140">
    <property type="entry name" value="D-isomer_DH_NAD-bd"/>
</dbReference>
<dbReference type="InterPro" id="IPR036291">
    <property type="entry name" value="NAD(P)-bd_dom_sf"/>
</dbReference>
<dbReference type="Gene3D" id="3.40.50.720">
    <property type="entry name" value="NAD(P)-binding Rossmann-like Domain"/>
    <property type="match status" value="2"/>
</dbReference>
<evidence type="ECO:0000259" key="6">
    <source>
        <dbReference type="Pfam" id="PF02826"/>
    </source>
</evidence>
<dbReference type="RefSeq" id="WP_108621294.1">
    <property type="nucleotide sequence ID" value="NZ_CP028901.1"/>
</dbReference>
<evidence type="ECO:0000256" key="3">
    <source>
        <dbReference type="ARBA" id="ARBA00023027"/>
    </source>
</evidence>
<feature type="domain" description="D-isomer specific 2-hydroxyacid dehydrogenase catalytic" evidence="5">
    <location>
        <begin position="29"/>
        <end position="314"/>
    </location>
</feature>
<dbReference type="Proteomes" id="UP000244571">
    <property type="component" value="Chromosome"/>
</dbReference>
<dbReference type="InterPro" id="IPR029753">
    <property type="entry name" value="D-isomer_DH_CS"/>
</dbReference>
<proteinExistence type="inferred from homology"/>
<dbReference type="AlphaFoldDB" id="A0A2R4XJ59"/>
<dbReference type="SUPFAM" id="SSF51735">
    <property type="entry name" value="NAD(P)-binding Rossmann-fold domains"/>
    <property type="match status" value="1"/>
</dbReference>
<keyword evidence="3" id="KW-0520">NAD</keyword>
<dbReference type="KEGG" id="boz:DBV39_09265"/>
<evidence type="ECO:0000259" key="5">
    <source>
        <dbReference type="Pfam" id="PF00389"/>
    </source>
</evidence>
<dbReference type="EMBL" id="CP028901">
    <property type="protein sequence ID" value="AWB33867.1"/>
    <property type="molecule type" value="Genomic_DNA"/>
</dbReference>